<dbReference type="Gene3D" id="1.10.287.130">
    <property type="match status" value="1"/>
</dbReference>
<dbReference type="SMART" id="SM00388">
    <property type="entry name" value="HisKA"/>
    <property type="match status" value="1"/>
</dbReference>
<evidence type="ECO:0000313" key="13">
    <source>
        <dbReference type="EMBL" id="SCZ07151.1"/>
    </source>
</evidence>
<evidence type="ECO:0000256" key="3">
    <source>
        <dbReference type="ARBA" id="ARBA00022553"/>
    </source>
</evidence>
<evidence type="ECO:0000259" key="12">
    <source>
        <dbReference type="PROSITE" id="PS50110"/>
    </source>
</evidence>
<evidence type="ECO:0000256" key="7">
    <source>
        <dbReference type="ARBA" id="ARBA00022840"/>
    </source>
</evidence>
<dbReference type="InterPro" id="IPR003594">
    <property type="entry name" value="HATPase_dom"/>
</dbReference>
<dbReference type="Pfam" id="PF02518">
    <property type="entry name" value="HATPase_c"/>
    <property type="match status" value="1"/>
</dbReference>
<keyword evidence="14" id="KW-1185">Reference proteome</keyword>
<dbReference type="PROSITE" id="PS50109">
    <property type="entry name" value="HIS_KIN"/>
    <property type="match status" value="1"/>
</dbReference>
<dbReference type="Pfam" id="PF00512">
    <property type="entry name" value="HisKA"/>
    <property type="match status" value="1"/>
</dbReference>
<keyword evidence="7" id="KW-0067">ATP-binding</keyword>
<evidence type="ECO:0000313" key="14">
    <source>
        <dbReference type="Proteomes" id="UP000198538"/>
    </source>
</evidence>
<evidence type="ECO:0000256" key="10">
    <source>
        <dbReference type="SAM" id="Coils"/>
    </source>
</evidence>
<dbReference type="GO" id="GO:0000155">
    <property type="term" value="F:phosphorelay sensor kinase activity"/>
    <property type="evidence" value="ECO:0007669"/>
    <property type="project" value="InterPro"/>
</dbReference>
<reference evidence="14" key="1">
    <citation type="submission" date="2016-10" db="EMBL/GenBank/DDBJ databases">
        <authorList>
            <person name="Varghese N."/>
            <person name="Submissions S."/>
        </authorList>
    </citation>
    <scope>NUCLEOTIDE SEQUENCE [LARGE SCALE GENOMIC DNA]</scope>
    <source>
        <strain evidence="14">BL9</strain>
    </source>
</reference>
<evidence type="ECO:0000256" key="5">
    <source>
        <dbReference type="ARBA" id="ARBA00022741"/>
    </source>
</evidence>
<dbReference type="CDD" id="cd00082">
    <property type="entry name" value="HisKA"/>
    <property type="match status" value="1"/>
</dbReference>
<keyword evidence="4" id="KW-0808">Transferase</keyword>
<dbReference type="InterPro" id="IPR029016">
    <property type="entry name" value="GAF-like_dom_sf"/>
</dbReference>
<sequence length="545" mass="60498">MGTVEGVNQGFYENIEEAAAHIVDVLSGILRVNTIFVATNDGVTNVILEAFNRKEELIVKGTALPFMESYCSLVLRDNNSVVTISDTTEHSVTRSMNVTGGLGNRFFVGVPIVRRTGEAFGTICIMDDPGYNISDTDMKTLKAMAVFLGYVVDLESALHVQEQRLSDSEQLQEKLQAEKERAESEAMTKTQMLKLMSHEIRNPLNGILGLTDLMRTPDMSEEQAEYVNMIETSGNILLSLLNNMMNFNINEAGKTVIHDDPFDLVSTIENTVYLYAGTAASKKIELGLNLNLNVSQVFIGDEIKIGQMLGHVMQYAMDSTREGAVLVTAEMRGDEVEDTSLLLLRVRYTGQMLSDNRLRVSTVKPEAISTEKLIGSNLGLAVSQNLAILMHGRIQVNSLQGDETEFRISLPLRRYWDLPQITSVQQRLKAKKVLLAKDPDILQGVSSLMRNWEMDVRMTSGSASAYEWIKEGYKPDVAVVDLGLREGITVDFVIALKQQIEGLPVIVLVPYGMHMDIQQTEVFDAVLTKPVRQTELLNALSIILP</sequence>
<dbReference type="SUPFAM" id="SSF47384">
    <property type="entry name" value="Homodimeric domain of signal transducing histidine kinase"/>
    <property type="match status" value="1"/>
</dbReference>
<protein>
    <recommendedName>
        <fullName evidence="2">histidine kinase</fullName>
        <ecNumber evidence="2">2.7.13.3</ecNumber>
    </recommendedName>
</protein>
<dbReference type="InterPro" id="IPR011006">
    <property type="entry name" value="CheY-like_superfamily"/>
</dbReference>
<evidence type="ECO:0000256" key="8">
    <source>
        <dbReference type="ARBA" id="ARBA00023012"/>
    </source>
</evidence>
<dbReference type="InterPro" id="IPR005467">
    <property type="entry name" value="His_kinase_dom"/>
</dbReference>
<dbReference type="SUPFAM" id="SSF52172">
    <property type="entry name" value="CheY-like"/>
    <property type="match status" value="1"/>
</dbReference>
<name>A0A1G5L3X8_9BACL</name>
<feature type="modified residue" description="4-aspartylphosphate" evidence="9">
    <location>
        <position position="481"/>
    </location>
</feature>
<dbReference type="PANTHER" id="PTHR45339:SF1">
    <property type="entry name" value="HYBRID SIGNAL TRANSDUCTION HISTIDINE KINASE J"/>
    <property type="match status" value="1"/>
</dbReference>
<feature type="domain" description="Response regulatory" evidence="12">
    <location>
        <begin position="431"/>
        <end position="544"/>
    </location>
</feature>
<dbReference type="RefSeq" id="WP_090924133.1">
    <property type="nucleotide sequence ID" value="NZ_FMVM01000019.1"/>
</dbReference>
<feature type="domain" description="Histidine kinase" evidence="11">
    <location>
        <begin position="195"/>
        <end position="414"/>
    </location>
</feature>
<keyword evidence="3 9" id="KW-0597">Phosphoprotein</keyword>
<dbReference type="Proteomes" id="UP000198538">
    <property type="component" value="Unassembled WGS sequence"/>
</dbReference>
<dbReference type="PROSITE" id="PS50110">
    <property type="entry name" value="RESPONSE_REGULATORY"/>
    <property type="match status" value="1"/>
</dbReference>
<accession>A0A1G5L3X8</accession>
<dbReference type="Gene3D" id="3.30.565.10">
    <property type="entry name" value="Histidine kinase-like ATPase, C-terminal domain"/>
    <property type="match status" value="1"/>
</dbReference>
<dbReference type="EC" id="2.7.13.3" evidence="2"/>
<comment type="catalytic activity">
    <reaction evidence="1">
        <text>ATP + protein L-histidine = ADP + protein N-phospho-L-histidine.</text>
        <dbReference type="EC" id="2.7.13.3"/>
    </reaction>
</comment>
<dbReference type="InterPro" id="IPR003661">
    <property type="entry name" value="HisK_dim/P_dom"/>
</dbReference>
<keyword evidence="10" id="KW-0175">Coiled coil</keyword>
<evidence type="ECO:0000256" key="9">
    <source>
        <dbReference type="PROSITE-ProRule" id="PRU00169"/>
    </source>
</evidence>
<dbReference type="InterPro" id="IPR036097">
    <property type="entry name" value="HisK_dim/P_sf"/>
</dbReference>
<dbReference type="GO" id="GO:0005524">
    <property type="term" value="F:ATP binding"/>
    <property type="evidence" value="ECO:0007669"/>
    <property type="project" value="UniProtKB-KW"/>
</dbReference>
<dbReference type="InterPro" id="IPR036890">
    <property type="entry name" value="HATPase_C_sf"/>
</dbReference>
<dbReference type="Gene3D" id="3.30.450.40">
    <property type="match status" value="1"/>
</dbReference>
<evidence type="ECO:0000259" key="11">
    <source>
        <dbReference type="PROSITE" id="PS50109"/>
    </source>
</evidence>
<organism evidence="13 14">
    <name type="scientific">Paenibacillus polysaccharolyticus</name>
    <dbReference type="NCBI Taxonomy" id="582692"/>
    <lineage>
        <taxon>Bacteria</taxon>
        <taxon>Bacillati</taxon>
        <taxon>Bacillota</taxon>
        <taxon>Bacilli</taxon>
        <taxon>Bacillales</taxon>
        <taxon>Paenibacillaceae</taxon>
        <taxon>Paenibacillus</taxon>
    </lineage>
</organism>
<dbReference type="SUPFAM" id="SSF55781">
    <property type="entry name" value="GAF domain-like"/>
    <property type="match status" value="1"/>
</dbReference>
<dbReference type="SMART" id="SM00387">
    <property type="entry name" value="HATPase_c"/>
    <property type="match status" value="1"/>
</dbReference>
<dbReference type="InterPro" id="IPR003018">
    <property type="entry name" value="GAF"/>
</dbReference>
<dbReference type="SUPFAM" id="SSF55874">
    <property type="entry name" value="ATPase domain of HSP90 chaperone/DNA topoisomerase II/histidine kinase"/>
    <property type="match status" value="1"/>
</dbReference>
<evidence type="ECO:0000256" key="1">
    <source>
        <dbReference type="ARBA" id="ARBA00000085"/>
    </source>
</evidence>
<keyword evidence="6 13" id="KW-0418">Kinase</keyword>
<dbReference type="InterPro" id="IPR001789">
    <property type="entry name" value="Sig_transdc_resp-reg_receiver"/>
</dbReference>
<dbReference type="Pfam" id="PF01590">
    <property type="entry name" value="GAF"/>
    <property type="match status" value="1"/>
</dbReference>
<dbReference type="AlphaFoldDB" id="A0A1G5L3X8"/>
<dbReference type="PANTHER" id="PTHR45339">
    <property type="entry name" value="HYBRID SIGNAL TRANSDUCTION HISTIDINE KINASE J"/>
    <property type="match status" value="1"/>
</dbReference>
<dbReference type="Gene3D" id="3.40.50.2300">
    <property type="match status" value="1"/>
</dbReference>
<gene>
    <name evidence="13" type="ORF">SAMN05720606_11954</name>
</gene>
<evidence type="ECO:0000256" key="2">
    <source>
        <dbReference type="ARBA" id="ARBA00012438"/>
    </source>
</evidence>
<evidence type="ECO:0000256" key="6">
    <source>
        <dbReference type="ARBA" id="ARBA00022777"/>
    </source>
</evidence>
<dbReference type="EMBL" id="FMVM01000019">
    <property type="protein sequence ID" value="SCZ07151.1"/>
    <property type="molecule type" value="Genomic_DNA"/>
</dbReference>
<feature type="coiled-coil region" evidence="10">
    <location>
        <begin position="158"/>
        <end position="192"/>
    </location>
</feature>
<proteinExistence type="predicted"/>
<evidence type="ECO:0000256" key="4">
    <source>
        <dbReference type="ARBA" id="ARBA00022679"/>
    </source>
</evidence>
<keyword evidence="8" id="KW-0902">Two-component regulatory system</keyword>
<dbReference type="STRING" id="582692.SAMN05720606_11954"/>
<keyword evidence="5" id="KW-0547">Nucleotide-binding</keyword>